<evidence type="ECO:0000313" key="2">
    <source>
        <dbReference type="EMBL" id="KAK7493869.1"/>
    </source>
</evidence>
<dbReference type="EMBL" id="JACVVK020000088">
    <property type="protein sequence ID" value="KAK7493869.1"/>
    <property type="molecule type" value="Genomic_DNA"/>
</dbReference>
<feature type="region of interest" description="Disordered" evidence="1">
    <location>
        <begin position="112"/>
        <end position="145"/>
    </location>
</feature>
<proteinExistence type="predicted"/>
<name>A0ABD0L421_9CAEN</name>
<organism evidence="2 3">
    <name type="scientific">Batillaria attramentaria</name>
    <dbReference type="NCBI Taxonomy" id="370345"/>
    <lineage>
        <taxon>Eukaryota</taxon>
        <taxon>Metazoa</taxon>
        <taxon>Spiralia</taxon>
        <taxon>Lophotrochozoa</taxon>
        <taxon>Mollusca</taxon>
        <taxon>Gastropoda</taxon>
        <taxon>Caenogastropoda</taxon>
        <taxon>Sorbeoconcha</taxon>
        <taxon>Cerithioidea</taxon>
        <taxon>Batillariidae</taxon>
        <taxon>Batillaria</taxon>
    </lineage>
</organism>
<dbReference type="AlphaFoldDB" id="A0ABD0L421"/>
<comment type="caution">
    <text evidence="2">The sequence shown here is derived from an EMBL/GenBank/DDBJ whole genome shotgun (WGS) entry which is preliminary data.</text>
</comment>
<feature type="compositionally biased region" description="Low complexity" evidence="1">
    <location>
        <begin position="120"/>
        <end position="130"/>
    </location>
</feature>
<evidence type="ECO:0000256" key="1">
    <source>
        <dbReference type="SAM" id="MobiDB-lite"/>
    </source>
</evidence>
<reference evidence="2 3" key="1">
    <citation type="journal article" date="2023" name="Sci. Data">
        <title>Genome assembly of the Korean intertidal mud-creeper Batillaria attramentaria.</title>
        <authorList>
            <person name="Patra A.K."/>
            <person name="Ho P.T."/>
            <person name="Jun S."/>
            <person name="Lee S.J."/>
            <person name="Kim Y."/>
            <person name="Won Y.J."/>
        </authorList>
    </citation>
    <scope>NUCLEOTIDE SEQUENCE [LARGE SCALE GENOMIC DNA]</scope>
    <source>
        <strain evidence="2">Wonlab-2016</strain>
    </source>
</reference>
<evidence type="ECO:0000313" key="3">
    <source>
        <dbReference type="Proteomes" id="UP001519460"/>
    </source>
</evidence>
<dbReference type="Proteomes" id="UP001519460">
    <property type="component" value="Unassembled WGS sequence"/>
</dbReference>
<protein>
    <submittedName>
        <fullName evidence="2">Uncharacterized protein</fullName>
    </submittedName>
</protein>
<gene>
    <name evidence="2" type="ORF">BaRGS_00014751</name>
</gene>
<accession>A0ABD0L421</accession>
<sequence length="145" mass="15494">MTHPGCPRYPFLRAPSAGCEWHDSWVCCPFLFGTDDNMDTDTVAVHADPSDQVISHLYGVLVPALLATVNITQARVVCLMTQVDELPTEDEAECVGESCGGVIGSHAVRHRSGSNPVRVSLSSSPTSLPSHAPVAHCQNEQRGGE</sequence>
<keyword evidence="3" id="KW-1185">Reference proteome</keyword>